<dbReference type="PANTHER" id="PTHR23502:SF186">
    <property type="entry name" value="MAJOR FACILITATOR SUPERFAMILY (MFS) PROFILE DOMAIN-CONTAINING PROTEIN"/>
    <property type="match status" value="1"/>
</dbReference>
<dbReference type="OrthoDB" id="446368at2759"/>
<feature type="region of interest" description="Disordered" evidence="9">
    <location>
        <begin position="533"/>
        <end position="558"/>
    </location>
</feature>
<dbReference type="AlphaFoldDB" id="A0A545UUJ7"/>
<comment type="caution">
    <text evidence="12">The sequence shown here is derived from an EMBL/GenBank/DDBJ whole genome shotgun (WGS) entry which is preliminary data.</text>
</comment>
<feature type="region of interest" description="Disordered" evidence="9">
    <location>
        <begin position="1"/>
        <end position="21"/>
    </location>
</feature>
<protein>
    <submittedName>
        <fullName evidence="12">Multidrug resistance protein</fullName>
    </submittedName>
</protein>
<reference evidence="12 13" key="1">
    <citation type="journal article" date="2019" name="Appl. Microbiol. Biotechnol.">
        <title>Genome sequence of Isaria javanica and comparative genome analysis insights into family S53 peptidase evolution in fungal entomopathogens.</title>
        <authorList>
            <person name="Lin R."/>
            <person name="Zhang X."/>
            <person name="Xin B."/>
            <person name="Zou M."/>
            <person name="Gao Y."/>
            <person name="Qin F."/>
            <person name="Hu Q."/>
            <person name="Xie B."/>
            <person name="Cheng X."/>
        </authorList>
    </citation>
    <scope>NUCLEOTIDE SEQUENCE [LARGE SCALE GENOMIC DNA]</scope>
    <source>
        <strain evidence="12 13">IJ1G</strain>
    </source>
</reference>
<dbReference type="PROSITE" id="PS50850">
    <property type="entry name" value="MFS"/>
    <property type="match status" value="1"/>
</dbReference>
<dbReference type="Pfam" id="PF07690">
    <property type="entry name" value="MFS_1"/>
    <property type="match status" value="1"/>
</dbReference>
<proteinExistence type="inferred from homology"/>
<comment type="similarity">
    <text evidence="8">Belongs to the major facilitator superfamily. DHA1 family. Polyamines/proton antiporter (TC 2.A.1.2.16) subfamily.</text>
</comment>
<dbReference type="GO" id="GO:0022857">
    <property type="term" value="F:transmembrane transporter activity"/>
    <property type="evidence" value="ECO:0007669"/>
    <property type="project" value="InterPro"/>
</dbReference>
<feature type="transmembrane region" description="Helical" evidence="10">
    <location>
        <begin position="77"/>
        <end position="94"/>
    </location>
</feature>
<dbReference type="InterPro" id="IPR036259">
    <property type="entry name" value="MFS_trans_sf"/>
</dbReference>
<sequence>MSDTQLSDSSSTTVQDSDSKPPLYKRLLNGLSARQVEFEKTLIGSYNGQGTEISPFLVKFDSNDPYDPMNLAPAKRWLISALVAVAALIVTFSSSAYNGGIGDLIEKFRISREVAIVGVSLYVLGFAVGPLLWAPLSEIHGRRSVFFFSFAGMTVFTVGAACANSMAALLVLRFFAGATGASVMTNGPGVIADIFSSSQRGLATGIFAMAPFLGPALGPIIGGFLGEAQGWRWLQGLMAILSGVITILGTVFISETYTPVLLRQRAERLSTLTGKLHISALDADQPPATPGQKLRAALTRPWIFLFREPIVFIASIYVVIIYGTMYLNFAAYPIVFQRARGWGVGLGGVAFVGTAIGVILATVAAYFDYKYYIKAQKSKDTLILPPEYRLRSTIVGSFLIPIGLFWFAWTSQPSIHWIVPIIGSVFFACGLVMVFMSLLNYLIDSYVVFAASVMAANSVMRSVFGAAFPLFTIDMYQNLGLQWAGSVPGFLALACIPFPLIFYKYGARIRMKSRFAAEAAHILDKLMKQSAESKPEAAPPTSTETSNGTHHANVEEHV</sequence>
<keyword evidence="5 10" id="KW-1133">Transmembrane helix</keyword>
<evidence type="ECO:0000313" key="12">
    <source>
        <dbReference type="EMBL" id="TQV93115.1"/>
    </source>
</evidence>
<feature type="transmembrane region" description="Helical" evidence="10">
    <location>
        <begin position="388"/>
        <end position="409"/>
    </location>
</feature>
<keyword evidence="7" id="KW-0325">Glycoprotein</keyword>
<dbReference type="CDD" id="cd17323">
    <property type="entry name" value="MFS_Tpo1_MDR_like"/>
    <property type="match status" value="1"/>
</dbReference>
<dbReference type="GO" id="GO:0005886">
    <property type="term" value="C:plasma membrane"/>
    <property type="evidence" value="ECO:0007669"/>
    <property type="project" value="UniProtKB-SubCell"/>
</dbReference>
<feature type="transmembrane region" description="Helical" evidence="10">
    <location>
        <begin position="446"/>
        <end position="471"/>
    </location>
</feature>
<evidence type="ECO:0000256" key="8">
    <source>
        <dbReference type="ARBA" id="ARBA00038459"/>
    </source>
</evidence>
<feature type="transmembrane region" description="Helical" evidence="10">
    <location>
        <begin position="341"/>
        <end position="367"/>
    </location>
</feature>
<evidence type="ECO:0000256" key="1">
    <source>
        <dbReference type="ARBA" id="ARBA00004651"/>
    </source>
</evidence>
<evidence type="ECO:0000256" key="3">
    <source>
        <dbReference type="ARBA" id="ARBA00022475"/>
    </source>
</evidence>
<dbReference type="SUPFAM" id="SSF103473">
    <property type="entry name" value="MFS general substrate transporter"/>
    <property type="match status" value="1"/>
</dbReference>
<keyword evidence="13" id="KW-1185">Reference proteome</keyword>
<name>A0A545UUJ7_9HYPO</name>
<dbReference type="FunFam" id="1.20.1250.20:FF:000011">
    <property type="entry name" value="MFS multidrug transporter, putative"/>
    <property type="match status" value="1"/>
</dbReference>
<keyword evidence="2" id="KW-0813">Transport</keyword>
<evidence type="ECO:0000256" key="2">
    <source>
        <dbReference type="ARBA" id="ARBA00022448"/>
    </source>
</evidence>
<feature type="compositionally biased region" description="Polar residues" evidence="9">
    <location>
        <begin position="540"/>
        <end position="550"/>
    </location>
</feature>
<dbReference type="STRING" id="43265.A0A545UUJ7"/>
<evidence type="ECO:0000256" key="4">
    <source>
        <dbReference type="ARBA" id="ARBA00022692"/>
    </source>
</evidence>
<dbReference type="InterPro" id="IPR020846">
    <property type="entry name" value="MFS_dom"/>
</dbReference>
<feature type="domain" description="Major facilitator superfamily (MFS) profile" evidence="11">
    <location>
        <begin position="79"/>
        <end position="512"/>
    </location>
</feature>
<feature type="transmembrane region" description="Helical" evidence="10">
    <location>
        <begin position="310"/>
        <end position="335"/>
    </location>
</feature>
<evidence type="ECO:0000259" key="11">
    <source>
        <dbReference type="PROSITE" id="PS50850"/>
    </source>
</evidence>
<feature type="transmembrane region" description="Helical" evidence="10">
    <location>
        <begin position="202"/>
        <end position="221"/>
    </location>
</feature>
<dbReference type="EMBL" id="SPUK01000013">
    <property type="protein sequence ID" value="TQV93115.1"/>
    <property type="molecule type" value="Genomic_DNA"/>
</dbReference>
<organism evidence="12 13">
    <name type="scientific">Cordyceps javanica</name>
    <dbReference type="NCBI Taxonomy" id="43265"/>
    <lineage>
        <taxon>Eukaryota</taxon>
        <taxon>Fungi</taxon>
        <taxon>Dikarya</taxon>
        <taxon>Ascomycota</taxon>
        <taxon>Pezizomycotina</taxon>
        <taxon>Sordariomycetes</taxon>
        <taxon>Hypocreomycetidae</taxon>
        <taxon>Hypocreales</taxon>
        <taxon>Cordycipitaceae</taxon>
        <taxon>Cordyceps</taxon>
    </lineage>
</organism>
<feature type="transmembrane region" description="Helical" evidence="10">
    <location>
        <begin position="145"/>
        <end position="168"/>
    </location>
</feature>
<accession>A0A545UUJ7</accession>
<dbReference type="Gene3D" id="1.20.1250.20">
    <property type="entry name" value="MFS general substrate transporter like domains"/>
    <property type="match status" value="1"/>
</dbReference>
<dbReference type="Proteomes" id="UP000315783">
    <property type="component" value="Unassembled WGS sequence"/>
</dbReference>
<evidence type="ECO:0000256" key="6">
    <source>
        <dbReference type="ARBA" id="ARBA00023136"/>
    </source>
</evidence>
<gene>
    <name evidence="12" type="ORF">IF1G_08418</name>
</gene>
<feature type="transmembrane region" description="Helical" evidence="10">
    <location>
        <begin position="233"/>
        <end position="253"/>
    </location>
</feature>
<evidence type="ECO:0000256" key="7">
    <source>
        <dbReference type="ARBA" id="ARBA00023180"/>
    </source>
</evidence>
<evidence type="ECO:0000256" key="9">
    <source>
        <dbReference type="SAM" id="MobiDB-lite"/>
    </source>
</evidence>
<keyword evidence="4 10" id="KW-0812">Transmembrane</keyword>
<comment type="subcellular location">
    <subcellularLocation>
        <location evidence="1">Cell membrane</location>
        <topology evidence="1">Multi-pass membrane protein</topology>
    </subcellularLocation>
</comment>
<feature type="transmembrane region" description="Helical" evidence="10">
    <location>
        <begin position="483"/>
        <end position="503"/>
    </location>
</feature>
<feature type="compositionally biased region" description="Low complexity" evidence="9">
    <location>
        <begin position="1"/>
        <end position="16"/>
    </location>
</feature>
<dbReference type="InterPro" id="IPR011701">
    <property type="entry name" value="MFS"/>
</dbReference>
<feature type="transmembrane region" description="Helical" evidence="10">
    <location>
        <begin position="114"/>
        <end position="133"/>
    </location>
</feature>
<evidence type="ECO:0000256" key="10">
    <source>
        <dbReference type="SAM" id="Phobius"/>
    </source>
</evidence>
<dbReference type="PANTHER" id="PTHR23502">
    <property type="entry name" value="MAJOR FACILITATOR SUPERFAMILY"/>
    <property type="match status" value="1"/>
</dbReference>
<feature type="transmembrane region" description="Helical" evidence="10">
    <location>
        <begin position="415"/>
        <end position="439"/>
    </location>
</feature>
<evidence type="ECO:0000256" key="5">
    <source>
        <dbReference type="ARBA" id="ARBA00022989"/>
    </source>
</evidence>
<evidence type="ECO:0000313" key="13">
    <source>
        <dbReference type="Proteomes" id="UP000315783"/>
    </source>
</evidence>
<keyword evidence="6 10" id="KW-0472">Membrane</keyword>
<keyword evidence="3" id="KW-1003">Cell membrane</keyword>